<evidence type="ECO:0000313" key="2">
    <source>
        <dbReference type="EMBL" id="RHZ72502.1"/>
    </source>
</evidence>
<dbReference type="AlphaFoldDB" id="A0A397IC62"/>
<protein>
    <submittedName>
        <fullName evidence="2">Uncharacterized protein</fullName>
    </submittedName>
</protein>
<accession>A0A397IC62</accession>
<comment type="caution">
    <text evidence="2">The sequence shown here is derived from an EMBL/GenBank/DDBJ whole genome shotgun (WGS) entry which is preliminary data.</text>
</comment>
<feature type="transmembrane region" description="Helical" evidence="1">
    <location>
        <begin position="26"/>
        <end position="45"/>
    </location>
</feature>
<dbReference type="Proteomes" id="UP000266861">
    <property type="component" value="Unassembled WGS sequence"/>
</dbReference>
<reference evidence="2 3" key="1">
    <citation type="submission" date="2018-08" db="EMBL/GenBank/DDBJ databases">
        <title>Genome and evolution of the arbuscular mycorrhizal fungus Diversispora epigaea (formerly Glomus versiforme) and its bacterial endosymbionts.</title>
        <authorList>
            <person name="Sun X."/>
            <person name="Fei Z."/>
            <person name="Harrison M."/>
        </authorList>
    </citation>
    <scope>NUCLEOTIDE SEQUENCE [LARGE SCALE GENOMIC DNA]</scope>
    <source>
        <strain evidence="2 3">IT104</strain>
    </source>
</reference>
<dbReference type="OrthoDB" id="2427799at2759"/>
<feature type="transmembrane region" description="Helical" evidence="1">
    <location>
        <begin position="52"/>
        <end position="71"/>
    </location>
</feature>
<evidence type="ECO:0000256" key="1">
    <source>
        <dbReference type="SAM" id="Phobius"/>
    </source>
</evidence>
<name>A0A397IC62_9GLOM</name>
<keyword evidence="1" id="KW-1133">Transmembrane helix</keyword>
<keyword evidence="1" id="KW-0472">Membrane</keyword>
<keyword evidence="3" id="KW-1185">Reference proteome</keyword>
<proteinExistence type="predicted"/>
<dbReference type="EMBL" id="PQFF01000224">
    <property type="protein sequence ID" value="RHZ72502.1"/>
    <property type="molecule type" value="Genomic_DNA"/>
</dbReference>
<keyword evidence="1" id="KW-0812">Transmembrane</keyword>
<feature type="transmembrane region" description="Helical" evidence="1">
    <location>
        <begin position="77"/>
        <end position="95"/>
    </location>
</feature>
<gene>
    <name evidence="2" type="ORF">Glove_242g68</name>
</gene>
<evidence type="ECO:0000313" key="3">
    <source>
        <dbReference type="Proteomes" id="UP000266861"/>
    </source>
</evidence>
<organism evidence="2 3">
    <name type="scientific">Diversispora epigaea</name>
    <dbReference type="NCBI Taxonomy" id="1348612"/>
    <lineage>
        <taxon>Eukaryota</taxon>
        <taxon>Fungi</taxon>
        <taxon>Fungi incertae sedis</taxon>
        <taxon>Mucoromycota</taxon>
        <taxon>Glomeromycotina</taxon>
        <taxon>Glomeromycetes</taxon>
        <taxon>Diversisporales</taxon>
        <taxon>Diversisporaceae</taxon>
        <taxon>Diversispora</taxon>
    </lineage>
</organism>
<sequence>MMPFLVGSLIAIVIYALVIWTEFEAYISVTVITINLVFGCCLGCLQNTIIGIIITSYILGGIDFYIIFYALQNQVNPISLLLFWADLWTILFNIYTNIENYRVGEIEESEAEFDLENFTS</sequence>